<reference evidence="1 2" key="1">
    <citation type="journal article" date="2019" name="Sci. Data">
        <title>Hybrid genome assembly and annotation of Danionella translucida.</title>
        <authorList>
            <person name="Kadobianskyi M."/>
            <person name="Schulze L."/>
            <person name="Schuelke M."/>
            <person name="Judkewitz B."/>
        </authorList>
    </citation>
    <scope>NUCLEOTIDE SEQUENCE [LARGE SCALE GENOMIC DNA]</scope>
    <source>
        <strain evidence="1 2">Bolton</strain>
    </source>
</reference>
<dbReference type="EMBL" id="SRMA01025518">
    <property type="protein sequence ID" value="TRY93616.1"/>
    <property type="molecule type" value="Genomic_DNA"/>
</dbReference>
<organism evidence="1 2">
    <name type="scientific">Danionella cerebrum</name>
    <dbReference type="NCBI Taxonomy" id="2873325"/>
    <lineage>
        <taxon>Eukaryota</taxon>
        <taxon>Metazoa</taxon>
        <taxon>Chordata</taxon>
        <taxon>Craniata</taxon>
        <taxon>Vertebrata</taxon>
        <taxon>Euteleostomi</taxon>
        <taxon>Actinopterygii</taxon>
        <taxon>Neopterygii</taxon>
        <taxon>Teleostei</taxon>
        <taxon>Ostariophysi</taxon>
        <taxon>Cypriniformes</taxon>
        <taxon>Danionidae</taxon>
        <taxon>Danioninae</taxon>
        <taxon>Danionella</taxon>
    </lineage>
</organism>
<dbReference type="Proteomes" id="UP000316079">
    <property type="component" value="Unassembled WGS sequence"/>
</dbReference>
<evidence type="ECO:0000313" key="1">
    <source>
        <dbReference type="EMBL" id="TRY93616.1"/>
    </source>
</evidence>
<protein>
    <submittedName>
        <fullName evidence="1">Uncharacterized protein</fullName>
    </submittedName>
</protein>
<accession>A0A553QV09</accession>
<sequence>MLNLIRVLLQLPLHGRKSRITPRVLKLRKRRKASIKWPSV</sequence>
<comment type="caution">
    <text evidence="1">The sequence shown here is derived from an EMBL/GenBank/DDBJ whole genome shotgun (WGS) entry which is preliminary data.</text>
</comment>
<gene>
    <name evidence="1" type="ORF">DNTS_027245</name>
</gene>
<keyword evidence="2" id="KW-1185">Reference proteome</keyword>
<dbReference type="AlphaFoldDB" id="A0A553QV09"/>
<evidence type="ECO:0000313" key="2">
    <source>
        <dbReference type="Proteomes" id="UP000316079"/>
    </source>
</evidence>
<proteinExistence type="predicted"/>
<name>A0A553QV09_9TELE</name>